<dbReference type="Gene3D" id="3.30.70.1440">
    <property type="entry name" value="Multidrug efflux transporter AcrB pore domain"/>
    <property type="match status" value="1"/>
</dbReference>
<dbReference type="GO" id="GO:0005886">
    <property type="term" value="C:plasma membrane"/>
    <property type="evidence" value="ECO:0007669"/>
    <property type="project" value="UniProtKB-SubCell"/>
</dbReference>
<organism evidence="9 10">
    <name type="scientific">Cephaloticoccus capnophilus</name>
    <dbReference type="NCBI Taxonomy" id="1548208"/>
    <lineage>
        <taxon>Bacteria</taxon>
        <taxon>Pseudomonadati</taxon>
        <taxon>Verrucomicrobiota</taxon>
        <taxon>Opitutia</taxon>
        <taxon>Opitutales</taxon>
        <taxon>Opitutaceae</taxon>
        <taxon>Cephaloticoccus</taxon>
    </lineage>
</organism>
<feature type="transmembrane region" description="Helical" evidence="8">
    <location>
        <begin position="876"/>
        <end position="897"/>
    </location>
</feature>
<dbReference type="OrthoDB" id="9757876at2"/>
<dbReference type="STRING" id="1548208.AXK12_07225"/>
<evidence type="ECO:0000256" key="5">
    <source>
        <dbReference type="ARBA" id="ARBA00022692"/>
    </source>
</evidence>
<protein>
    <submittedName>
        <fullName evidence="9">Acriflavine resistance protein B</fullName>
    </submittedName>
</protein>
<dbReference type="PANTHER" id="PTHR32063">
    <property type="match status" value="1"/>
</dbReference>
<sequence length="1037" mass="112163">MHFTDIFIKRPVLAVVVSLVILILGVQSYRALSVRQFPRSDVSVVTVSTIYIGASADLVNGFITTPLERAIASADGIDYMESKSGAGMSTITARLKLNYDPTAALAQITSKVNQVKSDLPPGSEEPLIDIAPADSNMADMYISFVSEDLELNQVTDYLTRVVQPRLSAVQGIQSANIEGARNFAMRIWLKPDRLAALNISATQVRQALASNNFLSALGSTRGEMVSVSLTANTDLRSVEEFRQLALRETGGAVVRLGDVADVELGAESYDSEVRADGHTAPFISVSVLPTANTLDVLGEVRKIIDSEIIPALPPGMTAKIVHDGSSYIQDAIKEIISTLAETMLIVVIVLYLFLGSFRTVLIPVVAMPLSLVGAVFLMLLLGFTVNLLTLLAIVLAVGIVVDDAIVVVENIERHVRDGQTPFEAAIKGARELVSPVIAMTITLVTVYAPIGFQGGLTGALFREFAFTLAGAVLISGIVALTLSPMMASRIIPADNHTSGFAAWLDTRFNGLRRRYARALRAWLVVPRFNWLVTLFVIIVVPLLLGPMFMFSQSELAPEEDQSFFGAILQPPPNASIEQMMLYADELESVYQAIPERADTFSVLGRGFAFLGLSLKPWSERERSTREIFQEASVKFQNFGGMEVFPFMPPGLPGGSSFPVSFVVASTAAPEQVNEVAQAVHQRALQSGKIMFAFTGLRFDRPETQVIIDRDKAATLGLDMQQIGADLGSLLGGGYVNRFSIQGRSYKVIPQVKRSERLNVEQLSEVHVTGPGGQLIPLGTFATFETSAQPRQVERFQQLNAAIISAQPLPGVTLDQALKVFEDAMREVAPSEYFMDYGGESRQLRQEGDTLTTTLILALVLIYLVLAAQFESFRDPFIVLLGSVPLAMFGALSFTFLGATSLNIYSQVGLVTLVGLIAKNGILIVEFANTLQIEGKEKLEALIEAASLRLRPILMTTAATVFGHMPLVFVSGAGAAARNSIGLVLVAGMAIGTLFTLFIVPSVYMAIARDHKKATEIEHQREVEAGLIVADPEAEPSI</sequence>
<keyword evidence="2" id="KW-0813">Transport</keyword>
<feature type="transmembrane region" description="Helical" evidence="8">
    <location>
        <begin position="464"/>
        <end position="482"/>
    </location>
</feature>
<dbReference type="FunFam" id="1.20.1640.10:FF:000001">
    <property type="entry name" value="Efflux pump membrane transporter"/>
    <property type="match status" value="1"/>
</dbReference>
<dbReference type="SUPFAM" id="SSF82693">
    <property type="entry name" value="Multidrug efflux transporter AcrB pore domain, PN1, PN2, PC1 and PC2 subdomains"/>
    <property type="match status" value="3"/>
</dbReference>
<dbReference type="RefSeq" id="WP_068712833.1">
    <property type="nucleotide sequence ID" value="NZ_LSZP01000053.1"/>
</dbReference>
<keyword evidence="4" id="KW-0997">Cell inner membrane</keyword>
<comment type="caution">
    <text evidence="9">The sequence shown here is derived from an EMBL/GenBank/DDBJ whole genome shotgun (WGS) entry which is preliminary data.</text>
</comment>
<evidence type="ECO:0000256" key="6">
    <source>
        <dbReference type="ARBA" id="ARBA00022989"/>
    </source>
</evidence>
<evidence type="ECO:0000256" key="4">
    <source>
        <dbReference type="ARBA" id="ARBA00022519"/>
    </source>
</evidence>
<dbReference type="PRINTS" id="PR00702">
    <property type="entry name" value="ACRIFLAVINRP"/>
</dbReference>
<evidence type="ECO:0000256" key="3">
    <source>
        <dbReference type="ARBA" id="ARBA00022475"/>
    </source>
</evidence>
<accession>A0A139SJ22</accession>
<reference evidence="9 10" key="1">
    <citation type="submission" date="2016-02" db="EMBL/GenBank/DDBJ databases">
        <authorList>
            <person name="Wen L."/>
            <person name="He K."/>
            <person name="Yang H."/>
        </authorList>
    </citation>
    <scope>NUCLEOTIDE SEQUENCE [LARGE SCALE GENOMIC DNA]</scope>
    <source>
        <strain evidence="9 10">CV41</strain>
    </source>
</reference>
<dbReference type="Gene3D" id="3.30.2090.10">
    <property type="entry name" value="Multidrug efflux transporter AcrB TolC docking domain, DN and DC subdomains"/>
    <property type="match status" value="2"/>
</dbReference>
<feature type="transmembrane region" description="Helical" evidence="8">
    <location>
        <begin position="951"/>
        <end position="974"/>
    </location>
</feature>
<evidence type="ECO:0000313" key="10">
    <source>
        <dbReference type="Proteomes" id="UP000071392"/>
    </source>
</evidence>
<evidence type="ECO:0000313" key="9">
    <source>
        <dbReference type="EMBL" id="KXU34536.1"/>
    </source>
</evidence>
<proteinExistence type="predicted"/>
<dbReference type="AlphaFoldDB" id="A0A139SJ22"/>
<feature type="transmembrane region" description="Helical" evidence="8">
    <location>
        <begin position="335"/>
        <end position="354"/>
    </location>
</feature>
<feature type="transmembrane region" description="Helical" evidence="8">
    <location>
        <begin position="850"/>
        <end position="869"/>
    </location>
</feature>
<feature type="transmembrane region" description="Helical" evidence="8">
    <location>
        <begin position="980"/>
        <end position="1006"/>
    </location>
</feature>
<feature type="transmembrane region" description="Helical" evidence="8">
    <location>
        <begin position="521"/>
        <end position="544"/>
    </location>
</feature>
<feature type="transmembrane region" description="Helical" evidence="8">
    <location>
        <begin position="387"/>
        <end position="411"/>
    </location>
</feature>
<dbReference type="SUPFAM" id="SSF82714">
    <property type="entry name" value="Multidrug efflux transporter AcrB TolC docking domain, DN and DC subdomains"/>
    <property type="match status" value="2"/>
</dbReference>
<dbReference type="Gene3D" id="3.30.70.1320">
    <property type="entry name" value="Multidrug efflux transporter AcrB pore domain like"/>
    <property type="match status" value="1"/>
</dbReference>
<dbReference type="Pfam" id="PF00873">
    <property type="entry name" value="ACR_tran"/>
    <property type="match status" value="1"/>
</dbReference>
<dbReference type="PANTHER" id="PTHR32063:SF14">
    <property type="entry name" value="BLL4319 PROTEIN"/>
    <property type="match status" value="1"/>
</dbReference>
<keyword evidence="10" id="KW-1185">Reference proteome</keyword>
<comment type="subcellular location">
    <subcellularLocation>
        <location evidence="1">Cell inner membrane</location>
        <topology evidence="1">Multi-pass membrane protein</topology>
    </subcellularLocation>
</comment>
<dbReference type="InterPro" id="IPR027463">
    <property type="entry name" value="AcrB_DN_DC_subdom"/>
</dbReference>
<dbReference type="Gene3D" id="3.30.70.1430">
    <property type="entry name" value="Multidrug efflux transporter AcrB pore domain"/>
    <property type="match status" value="2"/>
</dbReference>
<dbReference type="EMBL" id="LSZP01000053">
    <property type="protein sequence ID" value="KXU34536.1"/>
    <property type="molecule type" value="Genomic_DNA"/>
</dbReference>
<name>A0A139SJ22_9BACT</name>
<evidence type="ECO:0000256" key="8">
    <source>
        <dbReference type="SAM" id="Phobius"/>
    </source>
</evidence>
<evidence type="ECO:0000256" key="1">
    <source>
        <dbReference type="ARBA" id="ARBA00004429"/>
    </source>
</evidence>
<feature type="transmembrane region" description="Helical" evidence="8">
    <location>
        <begin position="903"/>
        <end position="930"/>
    </location>
</feature>
<keyword evidence="6 8" id="KW-1133">Transmembrane helix</keyword>
<keyword evidence="3" id="KW-1003">Cell membrane</keyword>
<dbReference type="InterPro" id="IPR001036">
    <property type="entry name" value="Acrflvin-R"/>
</dbReference>
<evidence type="ECO:0000256" key="2">
    <source>
        <dbReference type="ARBA" id="ARBA00022448"/>
    </source>
</evidence>
<dbReference type="Proteomes" id="UP000071392">
    <property type="component" value="Unassembled WGS sequence"/>
</dbReference>
<dbReference type="SUPFAM" id="SSF82866">
    <property type="entry name" value="Multidrug efflux transporter AcrB transmembrane domain"/>
    <property type="match status" value="2"/>
</dbReference>
<dbReference type="Gene3D" id="1.20.1640.10">
    <property type="entry name" value="Multidrug efflux transporter AcrB transmembrane domain"/>
    <property type="match status" value="2"/>
</dbReference>
<keyword evidence="5 8" id="KW-0812">Transmembrane</keyword>
<feature type="transmembrane region" description="Helical" evidence="8">
    <location>
        <begin position="361"/>
        <end position="381"/>
    </location>
</feature>
<keyword evidence="7 8" id="KW-0472">Membrane</keyword>
<feature type="transmembrane region" description="Helical" evidence="8">
    <location>
        <begin position="432"/>
        <end position="452"/>
    </location>
</feature>
<evidence type="ECO:0000256" key="7">
    <source>
        <dbReference type="ARBA" id="ARBA00023136"/>
    </source>
</evidence>
<gene>
    <name evidence="9" type="ORF">AXK12_07225</name>
</gene>
<dbReference type="GO" id="GO:0042910">
    <property type="term" value="F:xenobiotic transmembrane transporter activity"/>
    <property type="evidence" value="ECO:0007669"/>
    <property type="project" value="TreeGrafter"/>
</dbReference>